<gene>
    <name evidence="8" type="primary">nirD</name>
    <name evidence="8" type="ORF">IM660_07095</name>
</gene>
<protein>
    <submittedName>
        <fullName evidence="8">Nitrite reductase small subunit NirD</fullName>
    </submittedName>
</protein>
<keyword evidence="9" id="KW-1185">Reference proteome</keyword>
<keyword evidence="5" id="KW-0411">Iron-sulfur</keyword>
<dbReference type="AlphaFoldDB" id="A0A7M1SZD8"/>
<dbReference type="CDD" id="cd03529">
    <property type="entry name" value="Rieske_NirD"/>
    <property type="match status" value="1"/>
</dbReference>
<keyword evidence="3" id="KW-0560">Oxidoreductase</keyword>
<dbReference type="GO" id="GO:0046872">
    <property type="term" value="F:metal ion binding"/>
    <property type="evidence" value="ECO:0007669"/>
    <property type="project" value="UniProtKB-KW"/>
</dbReference>
<evidence type="ECO:0000313" key="8">
    <source>
        <dbReference type="EMBL" id="QOR72003.1"/>
    </source>
</evidence>
<dbReference type="Gene3D" id="2.102.10.10">
    <property type="entry name" value="Rieske [2Fe-2S] iron-sulphur domain"/>
    <property type="match status" value="1"/>
</dbReference>
<dbReference type="SUPFAM" id="SSF50022">
    <property type="entry name" value="ISP domain"/>
    <property type="match status" value="1"/>
</dbReference>
<evidence type="ECO:0000256" key="4">
    <source>
        <dbReference type="ARBA" id="ARBA00023004"/>
    </source>
</evidence>
<keyword evidence="2" id="KW-0479">Metal-binding</keyword>
<dbReference type="Proteomes" id="UP000593758">
    <property type="component" value="Chromosome"/>
</dbReference>
<dbReference type="EMBL" id="CP063169">
    <property type="protein sequence ID" value="QOR72003.1"/>
    <property type="molecule type" value="Genomic_DNA"/>
</dbReference>
<dbReference type="GO" id="GO:0051537">
    <property type="term" value="F:2 iron, 2 sulfur cluster binding"/>
    <property type="evidence" value="ECO:0007669"/>
    <property type="project" value="UniProtKB-KW"/>
</dbReference>
<evidence type="ECO:0000256" key="5">
    <source>
        <dbReference type="ARBA" id="ARBA00023014"/>
    </source>
</evidence>
<evidence type="ECO:0000313" key="9">
    <source>
        <dbReference type="Proteomes" id="UP000593758"/>
    </source>
</evidence>
<dbReference type="GO" id="GO:0008942">
    <property type="term" value="F:nitrite reductase [NAD(P)H] activity"/>
    <property type="evidence" value="ECO:0007669"/>
    <property type="project" value="InterPro"/>
</dbReference>
<dbReference type="InterPro" id="IPR012748">
    <property type="entry name" value="Rieske-like_NirD"/>
</dbReference>
<dbReference type="GO" id="GO:0042128">
    <property type="term" value="P:nitrate assimilation"/>
    <property type="evidence" value="ECO:0007669"/>
    <property type="project" value="UniProtKB-KW"/>
</dbReference>
<dbReference type="PANTHER" id="PTHR40562">
    <property type="match status" value="1"/>
</dbReference>
<dbReference type="KEGG" id="halt:IM660_07095"/>
<evidence type="ECO:0000259" key="7">
    <source>
        <dbReference type="PROSITE" id="PS51296"/>
    </source>
</evidence>
<organism evidence="8 9">
    <name type="scientific">Ruania alkalisoli</name>
    <dbReference type="NCBI Taxonomy" id="2779775"/>
    <lineage>
        <taxon>Bacteria</taxon>
        <taxon>Bacillati</taxon>
        <taxon>Actinomycetota</taxon>
        <taxon>Actinomycetes</taxon>
        <taxon>Micrococcales</taxon>
        <taxon>Ruaniaceae</taxon>
        <taxon>Ruania</taxon>
    </lineage>
</organism>
<dbReference type="GO" id="GO:0004497">
    <property type="term" value="F:monooxygenase activity"/>
    <property type="evidence" value="ECO:0007669"/>
    <property type="project" value="UniProtKB-ARBA"/>
</dbReference>
<dbReference type="PROSITE" id="PS51296">
    <property type="entry name" value="RIESKE"/>
    <property type="match status" value="1"/>
</dbReference>
<dbReference type="InterPro" id="IPR017941">
    <property type="entry name" value="Rieske_2Fe-2S"/>
</dbReference>
<keyword evidence="1" id="KW-0001">2Fe-2S</keyword>
<proteinExistence type="predicted"/>
<dbReference type="PANTHER" id="PTHR40562:SF1">
    <property type="entry name" value="NITRITE REDUCTASE (NADH) SMALL SUBUNIT"/>
    <property type="match status" value="1"/>
</dbReference>
<evidence type="ECO:0000256" key="6">
    <source>
        <dbReference type="ARBA" id="ARBA00023063"/>
    </source>
</evidence>
<evidence type="ECO:0000256" key="1">
    <source>
        <dbReference type="ARBA" id="ARBA00022714"/>
    </source>
</evidence>
<dbReference type="InterPro" id="IPR036922">
    <property type="entry name" value="Rieske_2Fe-2S_sf"/>
</dbReference>
<dbReference type="GO" id="GO:0016705">
    <property type="term" value="F:oxidoreductase activity, acting on paired donors, with incorporation or reduction of molecular oxygen"/>
    <property type="evidence" value="ECO:0007669"/>
    <property type="project" value="UniProtKB-ARBA"/>
</dbReference>
<dbReference type="NCBIfam" id="TIGR02378">
    <property type="entry name" value="nirD_assim_sml"/>
    <property type="match status" value="1"/>
</dbReference>
<evidence type="ECO:0000256" key="3">
    <source>
        <dbReference type="ARBA" id="ARBA00023002"/>
    </source>
</evidence>
<reference evidence="8 9" key="1">
    <citation type="submission" date="2020-10" db="EMBL/GenBank/DDBJ databases">
        <title>Haloactinobacterium sp. RN3S43, a bacterium isolated from saline soil.</title>
        <authorList>
            <person name="Sun J.-Q."/>
        </authorList>
    </citation>
    <scope>NUCLEOTIDE SEQUENCE [LARGE SCALE GENOMIC DNA]</scope>
    <source>
        <strain evidence="8 9">RN3S43</strain>
    </source>
</reference>
<dbReference type="RefSeq" id="WP_193498649.1">
    <property type="nucleotide sequence ID" value="NZ_CP063169.1"/>
</dbReference>
<evidence type="ECO:0000256" key="2">
    <source>
        <dbReference type="ARBA" id="ARBA00022723"/>
    </source>
</evidence>
<dbReference type="Pfam" id="PF13806">
    <property type="entry name" value="Rieske_2"/>
    <property type="match status" value="1"/>
</dbReference>
<keyword evidence="4" id="KW-0408">Iron</keyword>
<dbReference type="InterPro" id="IPR017881">
    <property type="entry name" value="NirD"/>
</dbReference>
<keyword evidence="6" id="KW-0534">Nitrate assimilation</keyword>
<name>A0A7M1SZD8_9MICO</name>
<sequence length="139" mass="15128">MTRSSTSEQTSGPTPSTWVAVCQRAELGVERGIAALVDGQQMALFRLRDDSVHAVQQRDPFSGANVMSRGIVGTRQGEPTVAGPMYKQVFSLRTGACLERGSYEPVDDSADLRTWDVQVLDGVVHVRAPHNRSVEDVKS</sequence>
<accession>A0A7M1SZD8</accession>
<dbReference type="PROSITE" id="PS51300">
    <property type="entry name" value="NIRD"/>
    <property type="match status" value="1"/>
</dbReference>
<feature type="domain" description="Rieske" evidence="7">
    <location>
        <begin position="19"/>
        <end position="126"/>
    </location>
</feature>